<dbReference type="Pfam" id="PF21762">
    <property type="entry name" value="DEDDh_C"/>
    <property type="match status" value="1"/>
</dbReference>
<feature type="region of interest" description="Disordered" evidence="1">
    <location>
        <begin position="352"/>
        <end position="395"/>
    </location>
</feature>
<evidence type="ECO:0000313" key="3">
    <source>
        <dbReference type="EMBL" id="KAF7292402.1"/>
    </source>
</evidence>
<gene>
    <name evidence="3" type="ORF">HMN09_01224300</name>
</gene>
<keyword evidence="4" id="KW-1185">Reference proteome</keyword>
<dbReference type="Proteomes" id="UP000613580">
    <property type="component" value="Unassembled WGS sequence"/>
</dbReference>
<evidence type="ECO:0000259" key="2">
    <source>
        <dbReference type="Pfam" id="PF21762"/>
    </source>
</evidence>
<organism evidence="3 4">
    <name type="scientific">Mycena chlorophos</name>
    <name type="common">Agaric fungus</name>
    <name type="synonym">Agaricus chlorophos</name>
    <dbReference type="NCBI Taxonomy" id="658473"/>
    <lineage>
        <taxon>Eukaryota</taxon>
        <taxon>Fungi</taxon>
        <taxon>Dikarya</taxon>
        <taxon>Basidiomycota</taxon>
        <taxon>Agaricomycotina</taxon>
        <taxon>Agaricomycetes</taxon>
        <taxon>Agaricomycetidae</taxon>
        <taxon>Agaricales</taxon>
        <taxon>Marasmiineae</taxon>
        <taxon>Mycenaceae</taxon>
        <taxon>Mycena</taxon>
    </lineage>
</organism>
<evidence type="ECO:0000313" key="4">
    <source>
        <dbReference type="Proteomes" id="UP000613580"/>
    </source>
</evidence>
<proteinExistence type="predicted"/>
<protein>
    <recommendedName>
        <fullName evidence="2">Gfd2/YDR514C-like C-terminal domain-containing protein</fullName>
    </recommendedName>
</protein>
<evidence type="ECO:0000256" key="1">
    <source>
        <dbReference type="SAM" id="MobiDB-lite"/>
    </source>
</evidence>
<dbReference type="OrthoDB" id="5953249at2759"/>
<dbReference type="EMBL" id="JACAZE010000022">
    <property type="protein sequence ID" value="KAF7292402.1"/>
    <property type="molecule type" value="Genomic_DNA"/>
</dbReference>
<dbReference type="InterPro" id="IPR040151">
    <property type="entry name" value="Gfd2/YDR514C-like"/>
</dbReference>
<name>A0A8H6S4Q5_MYCCL</name>
<dbReference type="PANTHER" id="PTHR28083:SF1">
    <property type="entry name" value="GOOD FOR FULL DBP5 ACTIVITY PROTEIN 2"/>
    <property type="match status" value="1"/>
</dbReference>
<sequence length="395" mass="44413">MVNSASPVLTGYLRCSDILFHWWPSLKNTRDGVQLQKILERDSLLHPRHPLGSHEQGKHGIQAYIGWFHDGQARLLFSSAQVTYLLSPAQVDAVSSAQMQLTPNLIPLPYSDCMFLDSDLASIEPIVLEDLFILSDTSKKLGRLNTYLTANPLLVTRRSIFEAVRRLWAAKNGVWCALNVNAWSLDHTVILDVGWSVIHWDDGAEAVSESAHLVVAKSQKYDATRLEEGATYEFVTMSGLKEKLQSLFANLPQKAPIFVISTDGKDVMKYMRKQLQLPIDDAMPFRPDSIPTVGTYIVDPMELFNALVGRADHESEPKPLERVCKHLNVPFNAIRNAGEDSKTALDVVRSMATGPKVDAQREKRWPTQQEPRVQFQPWAEDPDYADLEGIMPPQK</sequence>
<feature type="domain" description="Gfd2/YDR514C-like C-terminal" evidence="2">
    <location>
        <begin position="174"/>
        <end position="350"/>
    </location>
</feature>
<dbReference type="AlphaFoldDB" id="A0A8H6S4Q5"/>
<reference evidence="3" key="1">
    <citation type="submission" date="2020-05" db="EMBL/GenBank/DDBJ databases">
        <title>Mycena genomes resolve the evolution of fungal bioluminescence.</title>
        <authorList>
            <person name="Tsai I.J."/>
        </authorList>
    </citation>
    <scope>NUCLEOTIDE SEQUENCE</scope>
    <source>
        <strain evidence="3">110903Hualien_Pintung</strain>
    </source>
</reference>
<comment type="caution">
    <text evidence="3">The sequence shown here is derived from an EMBL/GenBank/DDBJ whole genome shotgun (WGS) entry which is preliminary data.</text>
</comment>
<dbReference type="InterPro" id="IPR048519">
    <property type="entry name" value="Gfd2/YDR514C-like_C"/>
</dbReference>
<accession>A0A8H6S4Q5</accession>
<dbReference type="PANTHER" id="PTHR28083">
    <property type="entry name" value="GOOD FOR FULL DBP5 ACTIVITY PROTEIN 2"/>
    <property type="match status" value="1"/>
</dbReference>